<proteinExistence type="inferred from homology"/>
<dbReference type="Gene3D" id="1.20.58.570">
    <property type="match status" value="1"/>
</dbReference>
<dbReference type="Pfam" id="PF01115">
    <property type="entry name" value="F_actin_cap_B"/>
    <property type="match status" value="1"/>
</dbReference>
<evidence type="ECO:0000313" key="10">
    <source>
        <dbReference type="Proteomes" id="UP001145021"/>
    </source>
</evidence>
<dbReference type="InterPro" id="IPR001698">
    <property type="entry name" value="CAPZB"/>
</dbReference>
<evidence type="ECO:0000256" key="8">
    <source>
        <dbReference type="RuleBase" id="RU365078"/>
    </source>
</evidence>
<keyword evidence="6 8" id="KW-0009">Actin-binding</keyword>
<dbReference type="PRINTS" id="PR00192">
    <property type="entry name" value="FACTINCAPB"/>
</dbReference>
<evidence type="ECO:0000256" key="2">
    <source>
        <dbReference type="ARBA" id="ARBA00006039"/>
    </source>
</evidence>
<accession>A0A9W7XIA3</accession>
<evidence type="ECO:0000256" key="7">
    <source>
        <dbReference type="ARBA" id="ARBA00023212"/>
    </source>
</evidence>
<keyword evidence="7 8" id="KW-0206">Cytoskeleton</keyword>
<evidence type="ECO:0000256" key="5">
    <source>
        <dbReference type="ARBA" id="ARBA00022490"/>
    </source>
</evidence>
<evidence type="ECO:0000256" key="4">
    <source>
        <dbReference type="ARBA" id="ARBA00022467"/>
    </source>
</evidence>
<dbReference type="PROSITE" id="PS00231">
    <property type="entry name" value="F_ACTIN_CAPPING_BETA"/>
    <property type="match status" value="1"/>
</dbReference>
<dbReference type="GO" id="GO:0005737">
    <property type="term" value="C:cytoplasm"/>
    <property type="evidence" value="ECO:0007669"/>
    <property type="project" value="InterPro"/>
</dbReference>
<evidence type="ECO:0000256" key="3">
    <source>
        <dbReference type="ARBA" id="ARBA00021859"/>
    </source>
</evidence>
<comment type="subcellular location">
    <subcellularLocation>
        <location evidence="1 8">Cytoplasm</location>
        <location evidence="1 8">Cytoskeleton</location>
    </subcellularLocation>
</comment>
<comment type="similarity">
    <text evidence="2 8">Belongs to the F-actin-capping protein beta subunit family.</text>
</comment>
<dbReference type="PANTHER" id="PTHR10619:SF0">
    <property type="entry name" value="F-ACTIN-CAPPING PROTEIN SUBUNIT BETA ISOFORMS 1 AND 2"/>
    <property type="match status" value="1"/>
</dbReference>
<keyword evidence="10" id="KW-1185">Reference proteome</keyword>
<dbReference type="AlphaFoldDB" id="A0A9W7XIA3"/>
<dbReference type="GO" id="GO:0000902">
    <property type="term" value="P:cell morphogenesis"/>
    <property type="evidence" value="ECO:0007669"/>
    <property type="project" value="TreeGrafter"/>
</dbReference>
<dbReference type="InterPro" id="IPR043175">
    <property type="entry name" value="CAPZB_N"/>
</dbReference>
<reference evidence="9" key="1">
    <citation type="submission" date="2022-07" db="EMBL/GenBank/DDBJ databases">
        <title>Phylogenomic reconstructions and comparative analyses of Kickxellomycotina fungi.</title>
        <authorList>
            <person name="Reynolds N.K."/>
            <person name="Stajich J.E."/>
            <person name="Barry K."/>
            <person name="Grigoriev I.V."/>
            <person name="Crous P."/>
            <person name="Smith M.E."/>
        </authorList>
    </citation>
    <scope>NUCLEOTIDE SEQUENCE</scope>
    <source>
        <strain evidence="9">NBRC 105413</strain>
    </source>
</reference>
<dbReference type="SUPFAM" id="SSF90096">
    <property type="entry name" value="Subunits of heterodimeric actin filament capping protein Capz"/>
    <property type="match status" value="1"/>
</dbReference>
<organism evidence="9 10">
    <name type="scientific">Coemansia asiatica</name>
    <dbReference type="NCBI Taxonomy" id="1052880"/>
    <lineage>
        <taxon>Eukaryota</taxon>
        <taxon>Fungi</taxon>
        <taxon>Fungi incertae sedis</taxon>
        <taxon>Zoopagomycota</taxon>
        <taxon>Kickxellomycotina</taxon>
        <taxon>Kickxellomycetes</taxon>
        <taxon>Kickxellales</taxon>
        <taxon>Kickxellaceae</taxon>
        <taxon>Coemansia</taxon>
    </lineage>
</organism>
<sequence length="279" mass="31895">MADYDELENEQQMDCALDLMRRLPPQNVEENLVTLLEILPEMTEDLLSSIDQPLKIRQDSKSGKEYLICDYNRDGDSYRSPWTNEYDPPLADGSMPSERLRKLEMAANEAFDTYKELYYEGGVSSVYLWDMDDAFAGVVLIKKVNDGTTRSKGSWDSIHVVEVLEKGRQARYKLTSTVMLYTVASAARGDRLNEINLSGSLTRQDERDLPAEDSGAHIVNIGRMVEDMEFKMRNALQEVYFGKTHDIVNGLRSAADLSEARNRERLQRDLFGQLKSRNE</sequence>
<dbReference type="Gene3D" id="3.90.1150.210">
    <property type="entry name" value="F-actin capping protein, beta subunit"/>
    <property type="match status" value="1"/>
</dbReference>
<gene>
    <name evidence="9" type="primary">CAP2</name>
    <name evidence="9" type="ORF">LPJ64_003217</name>
</gene>
<dbReference type="FunFam" id="3.90.1150.210:FF:000001">
    <property type="entry name" value="F-actin-capping protein subunit beta"/>
    <property type="match status" value="1"/>
</dbReference>
<dbReference type="EMBL" id="JANBOH010000120">
    <property type="protein sequence ID" value="KAJ1645181.1"/>
    <property type="molecule type" value="Genomic_DNA"/>
</dbReference>
<dbReference type="InterPro" id="IPR037282">
    <property type="entry name" value="CapZ_alpha/beta"/>
</dbReference>
<dbReference type="GO" id="GO:0030036">
    <property type="term" value="P:actin cytoskeleton organization"/>
    <property type="evidence" value="ECO:0007669"/>
    <property type="project" value="InterPro"/>
</dbReference>
<evidence type="ECO:0000256" key="1">
    <source>
        <dbReference type="ARBA" id="ARBA00004245"/>
    </source>
</evidence>
<comment type="caution">
    <text evidence="9">The sequence shown here is derived from an EMBL/GenBank/DDBJ whole genome shotgun (WGS) entry which is preliminary data.</text>
</comment>
<dbReference type="FunFam" id="1.20.58.570:FF:000001">
    <property type="entry name" value="F-actin-capping protein subunit beta"/>
    <property type="match status" value="1"/>
</dbReference>
<dbReference type="GO" id="GO:0051016">
    <property type="term" value="P:barbed-end actin filament capping"/>
    <property type="evidence" value="ECO:0007669"/>
    <property type="project" value="UniProtKB-UniRule"/>
</dbReference>
<dbReference type="Proteomes" id="UP001145021">
    <property type="component" value="Unassembled WGS sequence"/>
</dbReference>
<dbReference type="InterPro" id="IPR019771">
    <property type="entry name" value="F-actin_capping_bsu_CS"/>
</dbReference>
<comment type="subunit">
    <text evidence="8">Heterodimer of an alpha and a beta subunit.</text>
</comment>
<protein>
    <recommendedName>
        <fullName evidence="3 8">F-actin-capping protein subunit beta</fullName>
    </recommendedName>
</protein>
<name>A0A9W7XIA3_9FUNG</name>
<dbReference type="GO" id="GO:0051015">
    <property type="term" value="F:actin filament binding"/>
    <property type="evidence" value="ECO:0007669"/>
    <property type="project" value="TreeGrafter"/>
</dbReference>
<dbReference type="PANTHER" id="PTHR10619">
    <property type="entry name" value="F-ACTIN-CAPPING PROTEIN SUBUNIT BETA"/>
    <property type="match status" value="1"/>
</dbReference>
<comment type="function">
    <text evidence="8">F-actin-capping proteins bind in a Ca(2+)-independent manner to the fast growing ends of actin filaments (barbed end) thereby blocking the exchange of subunits at these ends. Unlike other capping proteins (such as gelsolin and severin), these proteins do not sever actin filaments.</text>
</comment>
<keyword evidence="5 8" id="KW-0963">Cytoplasm</keyword>
<evidence type="ECO:0000313" key="9">
    <source>
        <dbReference type="EMBL" id="KAJ1645181.1"/>
    </source>
</evidence>
<dbReference type="GO" id="GO:0008290">
    <property type="term" value="C:F-actin capping protein complex"/>
    <property type="evidence" value="ECO:0007669"/>
    <property type="project" value="UniProtKB-UniRule"/>
</dbReference>
<dbReference type="InterPro" id="IPR042276">
    <property type="entry name" value="CapZ_alpha/beta_2"/>
</dbReference>
<evidence type="ECO:0000256" key="6">
    <source>
        <dbReference type="ARBA" id="ARBA00023203"/>
    </source>
</evidence>
<keyword evidence="4 8" id="KW-0117">Actin capping</keyword>